<gene>
    <name evidence="9" type="ORF">NDN08_003258</name>
</gene>
<accession>A0AAV8UW05</accession>
<dbReference type="SUPFAM" id="SSF53474">
    <property type="entry name" value="alpha/beta-Hydrolases"/>
    <property type="match status" value="1"/>
</dbReference>
<feature type="transmembrane region" description="Helical" evidence="8">
    <location>
        <begin position="679"/>
        <end position="702"/>
    </location>
</feature>
<feature type="compositionally biased region" description="Low complexity" evidence="7">
    <location>
        <begin position="978"/>
        <end position="989"/>
    </location>
</feature>
<keyword evidence="3 8" id="KW-0812">Transmembrane</keyword>
<feature type="transmembrane region" description="Helical" evidence="8">
    <location>
        <begin position="446"/>
        <end position="479"/>
    </location>
</feature>
<dbReference type="Pfam" id="PF05277">
    <property type="entry name" value="DUF726"/>
    <property type="match status" value="2"/>
</dbReference>
<evidence type="ECO:0000256" key="1">
    <source>
        <dbReference type="ARBA" id="ARBA00004141"/>
    </source>
</evidence>
<evidence type="ECO:0008006" key="11">
    <source>
        <dbReference type="Google" id="ProtNLM"/>
    </source>
</evidence>
<feature type="compositionally biased region" description="Basic and acidic residues" evidence="7">
    <location>
        <begin position="512"/>
        <end position="537"/>
    </location>
</feature>
<feature type="transmembrane region" description="Helical" evidence="8">
    <location>
        <begin position="414"/>
        <end position="440"/>
    </location>
</feature>
<evidence type="ECO:0000313" key="10">
    <source>
        <dbReference type="Proteomes" id="UP001157974"/>
    </source>
</evidence>
<feature type="region of interest" description="Disordered" evidence="7">
    <location>
        <begin position="1011"/>
        <end position="1056"/>
    </location>
</feature>
<dbReference type="Proteomes" id="UP001157974">
    <property type="component" value="Unassembled WGS sequence"/>
</dbReference>
<dbReference type="InterPro" id="IPR029047">
    <property type="entry name" value="HSP70_peptide-bd_sf"/>
</dbReference>
<keyword evidence="6" id="KW-0175">Coiled coil</keyword>
<evidence type="ECO:0000256" key="6">
    <source>
        <dbReference type="SAM" id="Coils"/>
    </source>
</evidence>
<dbReference type="InterPro" id="IPR029058">
    <property type="entry name" value="AB_hydrolase_fold"/>
</dbReference>
<evidence type="ECO:0000256" key="8">
    <source>
        <dbReference type="SAM" id="Phobius"/>
    </source>
</evidence>
<feature type="region of interest" description="Disordered" evidence="7">
    <location>
        <begin position="504"/>
        <end position="586"/>
    </location>
</feature>
<dbReference type="GO" id="GO:0016020">
    <property type="term" value="C:membrane"/>
    <property type="evidence" value="ECO:0007669"/>
    <property type="project" value="UniProtKB-SubCell"/>
</dbReference>
<feature type="compositionally biased region" description="Basic and acidic residues" evidence="7">
    <location>
        <begin position="1045"/>
        <end position="1056"/>
    </location>
</feature>
<feature type="compositionally biased region" description="Basic and acidic residues" evidence="7">
    <location>
        <begin position="1217"/>
        <end position="1237"/>
    </location>
</feature>
<evidence type="ECO:0000313" key="9">
    <source>
        <dbReference type="EMBL" id="KAJ8906770.1"/>
    </source>
</evidence>
<dbReference type="Gene3D" id="2.60.34.10">
    <property type="entry name" value="Substrate Binding Domain Of DNAk, Chain A, domain 1"/>
    <property type="match status" value="1"/>
</dbReference>
<sequence>MEAGQPTELCSGKESSEDARDFVDFVDFGDSYSEDGRSAPVSARSGTAHLVSSNLLDEEAVPGSENARLQYEYGGHSSSTSGETGSEKGAFLFLDSRKPIPGPSNAPPRSSSALDLFGTGHEDGYSASGAGSESDEWGDLQRAETMRSLRSNDADVVGAELLAQADQEKSDDVKNAMSMWQNFIGENPLNSEDWGTFEDASSTHSNSNLSDNTEEDARDLENGGQEGSIQAMADRIRAGLSDEERYFLGSLTCTLLEIDSDDGVVAKFSREFARNVLDVLSLSEPNKEVLLNMNLESNHLVGEHLNQCKDVIQNDGSRFICIQVLLLISLSNGEYDARCRALLFKVASTFDIQWRRVAAVELAIATHLYAIAEELAKQEKEMQSEMQNEIDQEAQQLEKAYRDKRRRKRRLRRAAKVSGIAIAGGLMFGVTGGLIAPALLASLAGIGVAGAATLAATGTVASGAAVGGLFGAFGSGIAGSKARKRTQLSVSEFDFERKGDPRIAAAKAKRAAKIEARTKRREATEQRNEVKENKTADVTEGGGDSGQDEMLAHKKKKKKRNWKRKKGKRRDRDLEDLGGSSDEDKAEMDRIDQAAQQALLEANAKESSIALHTCLCVPGWLVSRYFGSALDQFKLGLELTVPCSEHVALRWETKRLVQMARAFAKFWASKATVTTVQQVYPHVLGAASAVAGAVAAAIAFPLTVISAMDYIDNPWSVLVSRANGAGEQLADVLVERGYGKRPLTLVGYSLGARVVFKCLESLAKRGARGIVDSAFLIGAPVSGESERWKLIKQAVASRLVNGYCSTDWHLAFFHRTTNPGVKIAGLSRILLEDVESINLSFIGVRSHRDLQASMVRIFVSLGVGSGCVTMPPATILTTEQHMKRKRAAAEMDDIDDFSDDSLSYWEEKAMRDLDQRADHFDKKATGVGEGQTLLYTENNDDEDFWTWNGDFTIQGDIPDGSSSQRDFRSPEVVGTGKSNATVSSTASSNAFSVDLSKKKKSKSWWWNKKKSSSSMRSKSSNDRDSFDSVPPDFELDGNRKASSRSAEKGADAEKNHGAIVLAEAEGDVQEDSEDPNRLAMGIGIEVTGRRVEEVFSKEESFPCRAHRLFTNCSENQRAMSIRLLETDKRRTPLAWADMTVSKTINGTRVLGEVFVKWENRFAPGKLRFLTNAEIDADGGIKVIIEEKRFLRIRKELLIEKGKLLTWEELAELETERKKREAEKEDAKDGKKDVEKQQDAGVELSANDDAAPEEPAKLISFSESSKGEQSQNATQGEQLLISLDGETQGDRRDANLNLQSVLIDFSDEPRHKLVTFDRENDGLVDNSMGAIPGGPQPEHENIQAIRGGVDALVLEGGPSTLTHEQPGGEAAFTRPPVSVKDDQSNRGASSVPLPERKGPQSSETTGDEVLLPSQPEGGNKPPRRADLLLDEDRKEPGSMQEDPGPSSQQDFLCDKSDMKQSASDLVKFSVSADYSDETLMSWDTKGSDSRHS</sequence>
<dbReference type="PANTHER" id="PTHR17920:SF3">
    <property type="entry name" value="TRANSMEMBRANE AND COILED-COIL DOMAIN-CONTAINING PROTEIN 4"/>
    <property type="match status" value="1"/>
</dbReference>
<feature type="region of interest" description="Disordered" evidence="7">
    <location>
        <begin position="1354"/>
        <end position="1491"/>
    </location>
</feature>
<feature type="compositionally biased region" description="Low complexity" evidence="7">
    <location>
        <begin position="74"/>
        <end position="89"/>
    </location>
</feature>
<feature type="region of interest" description="Disordered" evidence="7">
    <location>
        <begin position="1315"/>
        <end position="1340"/>
    </location>
</feature>
<proteinExistence type="inferred from homology"/>
<feature type="region of interest" description="Disordered" evidence="7">
    <location>
        <begin position="191"/>
        <end position="228"/>
    </location>
</feature>
<comment type="subcellular location">
    <subcellularLocation>
        <location evidence="1">Membrane</location>
        <topology evidence="1">Multi-pass membrane protein</topology>
    </subcellularLocation>
</comment>
<feature type="region of interest" description="Disordered" evidence="7">
    <location>
        <begin position="955"/>
        <end position="989"/>
    </location>
</feature>
<evidence type="ECO:0000256" key="5">
    <source>
        <dbReference type="ARBA" id="ARBA00023136"/>
    </source>
</evidence>
<protein>
    <recommendedName>
        <fullName evidence="11">DUF726 domain-containing protein</fullName>
    </recommendedName>
</protein>
<organism evidence="9 10">
    <name type="scientific">Rhodosorus marinus</name>
    <dbReference type="NCBI Taxonomy" id="101924"/>
    <lineage>
        <taxon>Eukaryota</taxon>
        <taxon>Rhodophyta</taxon>
        <taxon>Stylonematophyceae</taxon>
        <taxon>Stylonematales</taxon>
        <taxon>Stylonemataceae</taxon>
        <taxon>Rhodosorus</taxon>
    </lineage>
</organism>
<evidence type="ECO:0000256" key="2">
    <source>
        <dbReference type="ARBA" id="ARBA00009824"/>
    </source>
</evidence>
<reference evidence="9 10" key="1">
    <citation type="journal article" date="2023" name="Nat. Commun.">
        <title>Origin of minicircular mitochondrial genomes in red algae.</title>
        <authorList>
            <person name="Lee Y."/>
            <person name="Cho C.H."/>
            <person name="Lee Y.M."/>
            <person name="Park S.I."/>
            <person name="Yang J.H."/>
            <person name="West J.A."/>
            <person name="Bhattacharya D."/>
            <person name="Yoon H.S."/>
        </authorList>
    </citation>
    <scope>NUCLEOTIDE SEQUENCE [LARGE SCALE GENOMIC DNA]</scope>
    <source>
        <strain evidence="9 10">CCMP1338</strain>
        <tissue evidence="9">Whole cell</tissue>
    </source>
</reference>
<feature type="compositionally biased region" description="Basic residues" evidence="7">
    <location>
        <begin position="553"/>
        <end position="569"/>
    </location>
</feature>
<feature type="compositionally biased region" description="Polar residues" evidence="7">
    <location>
        <begin position="199"/>
        <end position="211"/>
    </location>
</feature>
<evidence type="ECO:0000256" key="3">
    <source>
        <dbReference type="ARBA" id="ARBA00022692"/>
    </source>
</evidence>
<dbReference type="SUPFAM" id="SSF100920">
    <property type="entry name" value="Heat shock protein 70kD (HSP70), peptide-binding domain"/>
    <property type="match status" value="1"/>
</dbReference>
<feature type="region of interest" description="Disordered" evidence="7">
    <location>
        <begin position="55"/>
        <end position="138"/>
    </location>
</feature>
<feature type="coiled-coil region" evidence="6">
    <location>
        <begin position="369"/>
        <end position="414"/>
    </location>
</feature>
<evidence type="ECO:0000256" key="4">
    <source>
        <dbReference type="ARBA" id="ARBA00022989"/>
    </source>
</evidence>
<dbReference type="InterPro" id="IPR007941">
    <property type="entry name" value="DUF726"/>
</dbReference>
<dbReference type="PANTHER" id="PTHR17920">
    <property type="entry name" value="TRANSMEMBRANE AND COILED-COIL DOMAIN-CONTAINING PROTEIN 4 TMCO4"/>
    <property type="match status" value="1"/>
</dbReference>
<comment type="caution">
    <text evidence="9">The sequence shown here is derived from an EMBL/GenBank/DDBJ whole genome shotgun (WGS) entry which is preliminary data.</text>
</comment>
<feature type="compositionally biased region" description="Basic and acidic residues" evidence="7">
    <location>
        <begin position="1422"/>
        <end position="1435"/>
    </location>
</feature>
<name>A0AAV8UW05_9RHOD</name>
<keyword evidence="4 8" id="KW-1133">Transmembrane helix</keyword>
<keyword evidence="5 8" id="KW-0472">Membrane</keyword>
<dbReference type="EMBL" id="JAMWBK010000003">
    <property type="protein sequence ID" value="KAJ8906770.1"/>
    <property type="molecule type" value="Genomic_DNA"/>
</dbReference>
<feature type="region of interest" description="Disordered" evidence="7">
    <location>
        <begin position="1217"/>
        <end position="1252"/>
    </location>
</feature>
<keyword evidence="10" id="KW-1185">Reference proteome</keyword>
<evidence type="ECO:0000256" key="7">
    <source>
        <dbReference type="SAM" id="MobiDB-lite"/>
    </source>
</evidence>
<comment type="similarity">
    <text evidence="2">Belongs to the TMCO4 family.</text>
</comment>